<organism evidence="1 2">
    <name type="scientific">Caenorhabditis tropicalis</name>
    <dbReference type="NCBI Taxonomy" id="1561998"/>
    <lineage>
        <taxon>Eukaryota</taxon>
        <taxon>Metazoa</taxon>
        <taxon>Ecdysozoa</taxon>
        <taxon>Nematoda</taxon>
        <taxon>Chromadorea</taxon>
        <taxon>Rhabditida</taxon>
        <taxon>Rhabditina</taxon>
        <taxon>Rhabditomorpha</taxon>
        <taxon>Rhabditoidea</taxon>
        <taxon>Rhabditidae</taxon>
        <taxon>Peloderinae</taxon>
        <taxon>Caenorhabditis</taxon>
    </lineage>
</organism>
<name>A0A1I7TR97_9PELO</name>
<dbReference type="AlphaFoldDB" id="A0A1I7TR97"/>
<protein>
    <submittedName>
        <fullName evidence="2">Uncharacterized protein</fullName>
    </submittedName>
</protein>
<sequence>MPRLPMAPNRADVGSQRSPYRYAKVFGVPGLNNIFQNKTSLDEPWSFTDLPSHSIHLLKPLLYQQRHRRRKIRPQQLNSPKCNLWILLAKISGSQVSTFLSIDNQNFEKMTK</sequence>
<keyword evidence="1" id="KW-1185">Reference proteome</keyword>
<dbReference type="WBParaSite" id="Csp11.Scaffold629.g10977.t1">
    <property type="protein sequence ID" value="Csp11.Scaffold629.g10977.t1"/>
    <property type="gene ID" value="Csp11.Scaffold629.g10977"/>
</dbReference>
<reference evidence="2" key="1">
    <citation type="submission" date="2016-11" db="UniProtKB">
        <authorList>
            <consortium name="WormBaseParasite"/>
        </authorList>
    </citation>
    <scope>IDENTIFICATION</scope>
</reference>
<proteinExistence type="predicted"/>
<evidence type="ECO:0000313" key="1">
    <source>
        <dbReference type="Proteomes" id="UP000095282"/>
    </source>
</evidence>
<dbReference type="Proteomes" id="UP000095282">
    <property type="component" value="Unplaced"/>
</dbReference>
<evidence type="ECO:0000313" key="2">
    <source>
        <dbReference type="WBParaSite" id="Csp11.Scaffold629.g10977.t1"/>
    </source>
</evidence>
<accession>A0A1I7TR97</accession>